<evidence type="ECO:0000256" key="1">
    <source>
        <dbReference type="SAM" id="MobiDB-lite"/>
    </source>
</evidence>
<feature type="compositionally biased region" description="Basic and acidic residues" evidence="1">
    <location>
        <begin position="60"/>
        <end position="69"/>
    </location>
</feature>
<reference evidence="2" key="2">
    <citation type="submission" date="2021-02" db="EMBL/GenBank/DDBJ databases">
        <authorList>
            <person name="Kimball J.A."/>
            <person name="Haas M.W."/>
            <person name="Macchietto M."/>
            <person name="Kono T."/>
            <person name="Duquette J."/>
            <person name="Shao M."/>
        </authorList>
    </citation>
    <scope>NUCLEOTIDE SEQUENCE</scope>
    <source>
        <tissue evidence="2">Fresh leaf tissue</tissue>
    </source>
</reference>
<accession>A0A8J6BRQ5</accession>
<protein>
    <submittedName>
        <fullName evidence="2">Uncharacterized protein</fullName>
    </submittedName>
</protein>
<feature type="compositionally biased region" description="Basic residues" evidence="1">
    <location>
        <begin position="92"/>
        <end position="103"/>
    </location>
</feature>
<evidence type="ECO:0000313" key="3">
    <source>
        <dbReference type="Proteomes" id="UP000729402"/>
    </source>
</evidence>
<dbReference type="AlphaFoldDB" id="A0A8J6BRQ5"/>
<comment type="caution">
    <text evidence="2">The sequence shown here is derived from an EMBL/GenBank/DDBJ whole genome shotgun (WGS) entry which is preliminary data.</text>
</comment>
<organism evidence="2 3">
    <name type="scientific">Zizania palustris</name>
    <name type="common">Northern wild rice</name>
    <dbReference type="NCBI Taxonomy" id="103762"/>
    <lineage>
        <taxon>Eukaryota</taxon>
        <taxon>Viridiplantae</taxon>
        <taxon>Streptophyta</taxon>
        <taxon>Embryophyta</taxon>
        <taxon>Tracheophyta</taxon>
        <taxon>Spermatophyta</taxon>
        <taxon>Magnoliopsida</taxon>
        <taxon>Liliopsida</taxon>
        <taxon>Poales</taxon>
        <taxon>Poaceae</taxon>
        <taxon>BOP clade</taxon>
        <taxon>Oryzoideae</taxon>
        <taxon>Oryzeae</taxon>
        <taxon>Zizaniinae</taxon>
        <taxon>Zizania</taxon>
    </lineage>
</organism>
<dbReference type="EMBL" id="JAAALK010000082">
    <property type="protein sequence ID" value="KAG8088543.1"/>
    <property type="molecule type" value="Genomic_DNA"/>
</dbReference>
<sequence>MQLLDLDYDPPAGSNGAHSYLAASPAHLQPAFTLPQAGKAVLDATARLIRIAASVEMRHKSGEILERGRQRPSGRSSGRRCREKATIVAAGWRRRPSGRHGGRKQWPLGRSGDRQCRVRQLSAGSQMHAAAGGRRPRPSG</sequence>
<proteinExistence type="predicted"/>
<dbReference type="Proteomes" id="UP000729402">
    <property type="component" value="Unassembled WGS sequence"/>
</dbReference>
<reference evidence="2" key="1">
    <citation type="journal article" date="2021" name="bioRxiv">
        <title>Whole Genome Assembly and Annotation of Northern Wild Rice, Zizania palustris L., Supports a Whole Genome Duplication in the Zizania Genus.</title>
        <authorList>
            <person name="Haas M."/>
            <person name="Kono T."/>
            <person name="Macchietto M."/>
            <person name="Millas R."/>
            <person name="McGilp L."/>
            <person name="Shao M."/>
            <person name="Duquette J."/>
            <person name="Hirsch C.N."/>
            <person name="Kimball J."/>
        </authorList>
    </citation>
    <scope>NUCLEOTIDE SEQUENCE</scope>
    <source>
        <tissue evidence="2">Fresh leaf tissue</tissue>
    </source>
</reference>
<evidence type="ECO:0000313" key="2">
    <source>
        <dbReference type="EMBL" id="KAG8088543.1"/>
    </source>
</evidence>
<keyword evidence="3" id="KW-1185">Reference proteome</keyword>
<gene>
    <name evidence="2" type="ORF">GUJ93_ZPchr0010g8822</name>
</gene>
<name>A0A8J6BRQ5_ZIZPA</name>
<feature type="region of interest" description="Disordered" evidence="1">
    <location>
        <begin position="60"/>
        <end position="140"/>
    </location>
</feature>